<reference evidence="4 5" key="1">
    <citation type="journal article" date="2011" name="J. Bacteriol.">
        <title>Genome sequence of Chthoniobacter flavus Ellin428, an aerobic heterotrophic soil bacterium.</title>
        <authorList>
            <person name="Kant R."/>
            <person name="van Passel M.W."/>
            <person name="Palva A."/>
            <person name="Lucas S."/>
            <person name="Lapidus A."/>
            <person name="Glavina Del Rio T."/>
            <person name="Dalin E."/>
            <person name="Tice H."/>
            <person name="Bruce D."/>
            <person name="Goodwin L."/>
            <person name="Pitluck S."/>
            <person name="Larimer F.W."/>
            <person name="Land M.L."/>
            <person name="Hauser L."/>
            <person name="Sangwan P."/>
            <person name="de Vos W.M."/>
            <person name="Janssen P.H."/>
            <person name="Smidt H."/>
        </authorList>
    </citation>
    <scope>NUCLEOTIDE SEQUENCE [LARGE SCALE GENOMIC DNA]</scope>
    <source>
        <strain evidence="4 5">Ellin428</strain>
    </source>
</reference>
<dbReference type="InterPro" id="IPR038081">
    <property type="entry name" value="CalX-like_sf"/>
</dbReference>
<accession>B4D7A7</accession>
<dbReference type="eggNOG" id="COG3866">
    <property type="taxonomic scope" value="Bacteria"/>
</dbReference>
<sequence length="610" mass="64908">MRCSPHSTLAVSIACTLLPVLSAPLFGESVPAFPGVEGAGQFTTGGRGGAVYRVTNLNADGPGSLADAVSQPNRIVVFDVSGIIDLTHAKGDKVKGGKLEITQPNITIAGQTAPGEGICLKGGALEISASNVMVRYLRSRRGFVRDQDTGDAIEVKPTTKGVALAASGQTTEAFEKRKAKKEARGKFIHAFDSLTNIVIDHCSASWATDENLTVTHTDRSTVSYSIAAEGLDYTNARQTPPNHSEGSLWGSEVPDGRATMHHMLYANNRLRNPRMTGGADVPAVLTLFNNVVANWSEFATHTGSERVHVNWLGNYYQPGSDTPAAIRANAFGFQGDPEARVYPSGNVIHGSDASTEDNRRAVDWGSKLRNLTPEQRSAMVVDAPFAELPAKVQSATEAYETVLAESGATLPARDATDLRIIHGVRDGSGRILQKATDLPADQRWPDYRALPAPVDSDHDGIPDYWEKQFGLNLNDATDSAKLSGGYANIEHYFNNTDPTGGTTPLVYVSATVSRAVVASGQAGEWRVTRTGSTAEPLHVEYAITSDAAEGTDFQALPGRIMIPAGQQSAVIPVSALPTAGDNRTVTISLATGHPEYHVGCPCQSLVVIRK</sequence>
<keyword evidence="1" id="KW-0479">Metal-binding</keyword>
<dbReference type="STRING" id="497964.CfE428DRAFT_4797"/>
<dbReference type="GO" id="GO:0046872">
    <property type="term" value="F:metal ion binding"/>
    <property type="evidence" value="ECO:0007669"/>
    <property type="project" value="UniProtKB-KW"/>
</dbReference>
<dbReference type="AlphaFoldDB" id="B4D7A7"/>
<dbReference type="Gene3D" id="2.160.20.10">
    <property type="entry name" value="Single-stranded right-handed beta-helix, Pectin lyase-like"/>
    <property type="match status" value="1"/>
</dbReference>
<dbReference type="InParanoid" id="B4D7A7"/>
<feature type="signal peptide" evidence="3">
    <location>
        <begin position="1"/>
        <end position="22"/>
    </location>
</feature>
<evidence type="ECO:0000256" key="2">
    <source>
        <dbReference type="ARBA" id="ARBA00023180"/>
    </source>
</evidence>
<protein>
    <recommendedName>
        <fullName evidence="6">Pectate lyase</fullName>
    </recommendedName>
</protein>
<organism evidence="4 5">
    <name type="scientific">Chthoniobacter flavus Ellin428</name>
    <dbReference type="NCBI Taxonomy" id="497964"/>
    <lineage>
        <taxon>Bacteria</taxon>
        <taxon>Pseudomonadati</taxon>
        <taxon>Verrucomicrobiota</taxon>
        <taxon>Spartobacteria</taxon>
        <taxon>Chthoniobacterales</taxon>
        <taxon>Chthoniobacteraceae</taxon>
        <taxon>Chthoniobacter</taxon>
    </lineage>
</organism>
<evidence type="ECO:0000313" key="4">
    <source>
        <dbReference type="EMBL" id="EDY17758.1"/>
    </source>
</evidence>
<gene>
    <name evidence="4" type="ORF">CfE428DRAFT_4797</name>
</gene>
<feature type="chain" id="PRO_5002800534" description="Pectate lyase" evidence="3">
    <location>
        <begin position="23"/>
        <end position="610"/>
    </location>
</feature>
<evidence type="ECO:0000313" key="5">
    <source>
        <dbReference type="Proteomes" id="UP000005824"/>
    </source>
</evidence>
<dbReference type="PANTHER" id="PTHR42970">
    <property type="entry name" value="PECTATE LYASE C-RELATED"/>
    <property type="match status" value="1"/>
</dbReference>
<evidence type="ECO:0000256" key="3">
    <source>
        <dbReference type="SAM" id="SignalP"/>
    </source>
</evidence>
<dbReference type="EMBL" id="ABVL01000017">
    <property type="protein sequence ID" value="EDY17758.1"/>
    <property type="molecule type" value="Genomic_DNA"/>
</dbReference>
<dbReference type="InterPro" id="IPR052063">
    <property type="entry name" value="Polysaccharide_Lyase_1"/>
</dbReference>
<keyword evidence="5" id="KW-1185">Reference proteome</keyword>
<keyword evidence="3" id="KW-0732">Signal</keyword>
<comment type="caution">
    <text evidence="4">The sequence shown here is derived from an EMBL/GenBank/DDBJ whole genome shotgun (WGS) entry which is preliminary data.</text>
</comment>
<dbReference type="InterPro" id="IPR012334">
    <property type="entry name" value="Pectin_lyas_fold"/>
</dbReference>
<evidence type="ECO:0000256" key="1">
    <source>
        <dbReference type="ARBA" id="ARBA00022723"/>
    </source>
</evidence>
<dbReference type="PANTHER" id="PTHR42970:SF1">
    <property type="entry name" value="PECTATE LYASE C-RELATED"/>
    <property type="match status" value="1"/>
</dbReference>
<dbReference type="Proteomes" id="UP000005824">
    <property type="component" value="Unassembled WGS sequence"/>
</dbReference>
<name>B4D7A7_9BACT</name>
<evidence type="ECO:0008006" key="6">
    <source>
        <dbReference type="Google" id="ProtNLM"/>
    </source>
</evidence>
<dbReference type="RefSeq" id="WP_006982118.1">
    <property type="nucleotide sequence ID" value="NZ_ABVL01000017.1"/>
</dbReference>
<proteinExistence type="predicted"/>
<keyword evidence="2" id="KW-0325">Glycoprotein</keyword>
<dbReference type="SUPFAM" id="SSF141072">
    <property type="entry name" value="CalX-like"/>
    <property type="match status" value="1"/>
</dbReference>
<dbReference type="PROSITE" id="PS51257">
    <property type="entry name" value="PROKAR_LIPOPROTEIN"/>
    <property type="match status" value="1"/>
</dbReference>
<dbReference type="SUPFAM" id="SSF51126">
    <property type="entry name" value="Pectin lyase-like"/>
    <property type="match status" value="1"/>
</dbReference>
<dbReference type="Gene3D" id="2.60.40.2030">
    <property type="match status" value="1"/>
</dbReference>
<dbReference type="InterPro" id="IPR011050">
    <property type="entry name" value="Pectin_lyase_fold/virulence"/>
</dbReference>